<gene>
    <name evidence="3" type="ORF">RRU01S_10_01320</name>
</gene>
<evidence type="ECO:0000259" key="2">
    <source>
        <dbReference type="PROSITE" id="PS50943"/>
    </source>
</evidence>
<keyword evidence="3" id="KW-0238">DNA-binding</keyword>
<reference evidence="3 4" key="1">
    <citation type="submission" date="2014-08" db="EMBL/GenBank/DDBJ databases">
        <title>Whole genome shotgun sequence of Rhizobium rubi NBRC 13261.</title>
        <authorList>
            <person name="Katano-Makiyama Y."/>
            <person name="Hosoyama A."/>
            <person name="Hashimoto M."/>
            <person name="Hosoyama Y."/>
            <person name="Noguchi M."/>
            <person name="Tsuchikane K."/>
            <person name="Uohara A."/>
            <person name="Ohji S."/>
            <person name="Ichikawa N."/>
            <person name="Kimura A."/>
            <person name="Yamazoe A."/>
            <person name="Fujita N."/>
        </authorList>
    </citation>
    <scope>NUCLEOTIDE SEQUENCE [LARGE SCALE GENOMIC DNA]</scope>
    <source>
        <strain evidence="3 4">NBRC 13261</strain>
    </source>
</reference>
<dbReference type="AlphaFoldDB" id="A0A081CUE7"/>
<dbReference type="PROSITE" id="PS50943">
    <property type="entry name" value="HTH_CROC1"/>
    <property type="match status" value="1"/>
</dbReference>
<protein>
    <submittedName>
        <fullName evidence="3">Putative Xre family DNA-binding protein</fullName>
    </submittedName>
</protein>
<accession>A0A081CUE7</accession>
<dbReference type="Gene3D" id="1.10.260.40">
    <property type="entry name" value="lambda repressor-like DNA-binding domains"/>
    <property type="match status" value="1"/>
</dbReference>
<dbReference type="GO" id="GO:0003677">
    <property type="term" value="F:DNA binding"/>
    <property type="evidence" value="ECO:0007669"/>
    <property type="project" value="UniProtKB-KW"/>
</dbReference>
<dbReference type="EMBL" id="BBJU01000010">
    <property type="protein sequence ID" value="GAK70293.1"/>
    <property type="molecule type" value="Genomic_DNA"/>
</dbReference>
<proteinExistence type="predicted"/>
<organism evidence="3 4">
    <name type="scientific">Agrobacterium rubi TR3 = NBRC 13261</name>
    <dbReference type="NCBI Taxonomy" id="1368415"/>
    <lineage>
        <taxon>Bacteria</taxon>
        <taxon>Pseudomonadati</taxon>
        <taxon>Pseudomonadota</taxon>
        <taxon>Alphaproteobacteria</taxon>
        <taxon>Hyphomicrobiales</taxon>
        <taxon>Rhizobiaceae</taxon>
        <taxon>Rhizobium/Agrobacterium group</taxon>
        <taxon>Agrobacterium</taxon>
    </lineage>
</organism>
<feature type="domain" description="HTH cro/C1-type" evidence="2">
    <location>
        <begin position="12"/>
        <end position="41"/>
    </location>
</feature>
<feature type="region of interest" description="Disordered" evidence="1">
    <location>
        <begin position="73"/>
        <end position="115"/>
    </location>
</feature>
<dbReference type="Proteomes" id="UP000028701">
    <property type="component" value="Unassembled WGS sequence"/>
</dbReference>
<name>A0A081CUE7_9HYPH</name>
<dbReference type="InterPro" id="IPR001387">
    <property type="entry name" value="Cro/C1-type_HTH"/>
</dbReference>
<evidence type="ECO:0000313" key="4">
    <source>
        <dbReference type="Proteomes" id="UP000028701"/>
    </source>
</evidence>
<dbReference type="InterPro" id="IPR010982">
    <property type="entry name" value="Lambda_DNA-bd_dom_sf"/>
</dbReference>
<comment type="caution">
    <text evidence="3">The sequence shown here is derived from an EMBL/GenBank/DDBJ whole genome shotgun (WGS) entry which is preliminary data.</text>
</comment>
<dbReference type="CDD" id="cd00093">
    <property type="entry name" value="HTH_XRE"/>
    <property type="match status" value="1"/>
</dbReference>
<dbReference type="eggNOG" id="COG1396">
    <property type="taxonomic scope" value="Bacteria"/>
</dbReference>
<evidence type="ECO:0000313" key="3">
    <source>
        <dbReference type="EMBL" id="GAK70293.1"/>
    </source>
</evidence>
<dbReference type="SUPFAM" id="SSF47413">
    <property type="entry name" value="lambda repressor-like DNA-binding domains"/>
    <property type="match status" value="1"/>
</dbReference>
<evidence type="ECO:0000256" key="1">
    <source>
        <dbReference type="SAM" id="MobiDB-lite"/>
    </source>
</evidence>
<sequence>MPKDQNVTGNQISAARMLAEISQKDLAERANVSVPTIKRMEGSGNGFLNSTNNVAAVITALEQAGIRFVDDGQASAAGGPGVRLLKSPGEFDTDQSQTVQYPEHLEPDAPTGAGG</sequence>